<comment type="caution">
    <text evidence="1">The sequence shown here is derived from an EMBL/GenBank/DDBJ whole genome shotgun (WGS) entry which is preliminary data.</text>
</comment>
<dbReference type="EMBL" id="MCGO01000103">
    <property type="protein sequence ID" value="ORY27309.1"/>
    <property type="molecule type" value="Genomic_DNA"/>
</dbReference>
<dbReference type="Proteomes" id="UP000193642">
    <property type="component" value="Unassembled WGS sequence"/>
</dbReference>
<keyword evidence="2" id="KW-1185">Reference proteome</keyword>
<feature type="non-terminal residue" evidence="1">
    <location>
        <position position="66"/>
    </location>
</feature>
<organism evidence="1 2">
    <name type="scientific">Rhizoclosmatium globosum</name>
    <dbReference type="NCBI Taxonomy" id="329046"/>
    <lineage>
        <taxon>Eukaryota</taxon>
        <taxon>Fungi</taxon>
        <taxon>Fungi incertae sedis</taxon>
        <taxon>Chytridiomycota</taxon>
        <taxon>Chytridiomycota incertae sedis</taxon>
        <taxon>Chytridiomycetes</taxon>
        <taxon>Chytridiales</taxon>
        <taxon>Chytriomycetaceae</taxon>
        <taxon>Rhizoclosmatium</taxon>
    </lineage>
</organism>
<protein>
    <submittedName>
        <fullName evidence="1">Uncharacterized protein</fullName>
    </submittedName>
</protein>
<gene>
    <name evidence="1" type="ORF">BCR33DRAFT_725662</name>
</gene>
<sequence length="66" mass="7971">MRDWGKGRNGDLDERTMLMKRIWPAHTNKTDLKRFYHDFTISSLCDANRESFQVFNPGTRRRLRNL</sequence>
<reference evidence="1 2" key="1">
    <citation type="submission" date="2016-07" db="EMBL/GenBank/DDBJ databases">
        <title>Pervasive Adenine N6-methylation of Active Genes in Fungi.</title>
        <authorList>
            <consortium name="DOE Joint Genome Institute"/>
            <person name="Mondo S.J."/>
            <person name="Dannebaum R.O."/>
            <person name="Kuo R.C."/>
            <person name="Labutti K."/>
            <person name="Haridas S."/>
            <person name="Kuo A."/>
            <person name="Salamov A."/>
            <person name="Ahrendt S.R."/>
            <person name="Lipzen A."/>
            <person name="Sullivan W."/>
            <person name="Andreopoulos W.B."/>
            <person name="Clum A."/>
            <person name="Lindquist E."/>
            <person name="Daum C."/>
            <person name="Ramamoorthy G.K."/>
            <person name="Gryganskyi A."/>
            <person name="Culley D."/>
            <person name="Magnuson J.K."/>
            <person name="James T.Y."/>
            <person name="O'Malley M.A."/>
            <person name="Stajich J.E."/>
            <person name="Spatafora J.W."/>
            <person name="Visel A."/>
            <person name="Grigoriev I.V."/>
        </authorList>
    </citation>
    <scope>NUCLEOTIDE SEQUENCE [LARGE SCALE GENOMIC DNA]</scope>
    <source>
        <strain evidence="1 2">JEL800</strain>
    </source>
</reference>
<dbReference type="AlphaFoldDB" id="A0A1Y2AXJ7"/>
<evidence type="ECO:0000313" key="1">
    <source>
        <dbReference type="EMBL" id="ORY27309.1"/>
    </source>
</evidence>
<name>A0A1Y2AXJ7_9FUNG</name>
<proteinExistence type="predicted"/>
<accession>A0A1Y2AXJ7</accession>
<evidence type="ECO:0000313" key="2">
    <source>
        <dbReference type="Proteomes" id="UP000193642"/>
    </source>
</evidence>